<dbReference type="EMBL" id="VSRR010008394">
    <property type="protein sequence ID" value="MPC48646.1"/>
    <property type="molecule type" value="Genomic_DNA"/>
</dbReference>
<dbReference type="AlphaFoldDB" id="A0A5B7FT16"/>
<evidence type="ECO:0000313" key="2">
    <source>
        <dbReference type="Proteomes" id="UP000324222"/>
    </source>
</evidence>
<keyword evidence="2" id="KW-1185">Reference proteome</keyword>
<organism evidence="1 2">
    <name type="scientific">Portunus trituberculatus</name>
    <name type="common">Swimming crab</name>
    <name type="synonym">Neptunus trituberculatus</name>
    <dbReference type="NCBI Taxonomy" id="210409"/>
    <lineage>
        <taxon>Eukaryota</taxon>
        <taxon>Metazoa</taxon>
        <taxon>Ecdysozoa</taxon>
        <taxon>Arthropoda</taxon>
        <taxon>Crustacea</taxon>
        <taxon>Multicrustacea</taxon>
        <taxon>Malacostraca</taxon>
        <taxon>Eumalacostraca</taxon>
        <taxon>Eucarida</taxon>
        <taxon>Decapoda</taxon>
        <taxon>Pleocyemata</taxon>
        <taxon>Brachyura</taxon>
        <taxon>Eubrachyura</taxon>
        <taxon>Portunoidea</taxon>
        <taxon>Portunidae</taxon>
        <taxon>Portuninae</taxon>
        <taxon>Portunus</taxon>
    </lineage>
</organism>
<gene>
    <name evidence="1" type="ORF">E2C01_042427</name>
</gene>
<evidence type="ECO:0000313" key="1">
    <source>
        <dbReference type="EMBL" id="MPC48646.1"/>
    </source>
</evidence>
<comment type="caution">
    <text evidence="1">The sequence shown here is derived from an EMBL/GenBank/DDBJ whole genome shotgun (WGS) entry which is preliminary data.</text>
</comment>
<proteinExistence type="predicted"/>
<accession>A0A5B7FT16</accession>
<sequence>MWRGQGAQLASLALYKTSAQHPLLSPKVVLLNSRSKSIIFGPNSQRVWSAPSKRPNIGQNQLGIETSPRLTPVANWPRADYHYFRINFVTERTVFYLSFHSLYEALRAQAPPDARHCGRPAPLGHSKNVEFVDIEQTYSPLSYSAPPPLSPPSPMQYSAFCPDHHCSRINNAFLTAAYQSSETQRAEHSSTGSGSLPYWRNILAGEESE</sequence>
<reference evidence="1 2" key="1">
    <citation type="submission" date="2019-05" db="EMBL/GenBank/DDBJ databases">
        <title>Another draft genome of Portunus trituberculatus and its Hox gene families provides insights of decapod evolution.</title>
        <authorList>
            <person name="Jeong J.-H."/>
            <person name="Song I."/>
            <person name="Kim S."/>
            <person name="Choi T."/>
            <person name="Kim D."/>
            <person name="Ryu S."/>
            <person name="Kim W."/>
        </authorList>
    </citation>
    <scope>NUCLEOTIDE SEQUENCE [LARGE SCALE GENOMIC DNA]</scope>
    <source>
        <tissue evidence="1">Muscle</tissue>
    </source>
</reference>
<name>A0A5B7FT16_PORTR</name>
<dbReference type="Proteomes" id="UP000324222">
    <property type="component" value="Unassembled WGS sequence"/>
</dbReference>
<protein>
    <submittedName>
        <fullName evidence="1">Uncharacterized protein</fullName>
    </submittedName>
</protein>